<accession>X1RE43</accession>
<dbReference type="EMBL" id="BARW01000237">
    <property type="protein sequence ID" value="GAI61425.1"/>
    <property type="molecule type" value="Genomic_DNA"/>
</dbReference>
<name>X1RE43_9ZZZZ</name>
<reference evidence="1" key="1">
    <citation type="journal article" date="2014" name="Front. Microbiol.">
        <title>High frequency of phylogenetically diverse reductive dehalogenase-homologous genes in deep subseafloor sedimentary metagenomes.</title>
        <authorList>
            <person name="Kawai M."/>
            <person name="Futagami T."/>
            <person name="Toyoda A."/>
            <person name="Takaki Y."/>
            <person name="Nishi S."/>
            <person name="Hori S."/>
            <person name="Arai W."/>
            <person name="Tsubouchi T."/>
            <person name="Morono Y."/>
            <person name="Uchiyama I."/>
            <person name="Ito T."/>
            <person name="Fujiyama A."/>
            <person name="Inagaki F."/>
            <person name="Takami H."/>
        </authorList>
    </citation>
    <scope>NUCLEOTIDE SEQUENCE</scope>
    <source>
        <strain evidence="1">Expedition CK06-06</strain>
    </source>
</reference>
<organism evidence="1">
    <name type="scientific">marine sediment metagenome</name>
    <dbReference type="NCBI Taxonomy" id="412755"/>
    <lineage>
        <taxon>unclassified sequences</taxon>
        <taxon>metagenomes</taxon>
        <taxon>ecological metagenomes</taxon>
    </lineage>
</organism>
<sequence length="201" mass="22044">MLLAEDFRNGIGPFYSSWNGAGGNATLSTRHSRQGSYSVKLVAGSDGLQEAALRADLAYPTLSGLGLEFTFSLEADTDRISGALWWDDGTTLWQAQVEYDLPNTQLEVYARFAGMTPFAPGVVLTQLDQPANTLKFVVDALTGRYVRCILNDVLYDLSAYEAWRVGSLARATMNAYVYHYGVAPKNPVAYIDNVIVTQNEP</sequence>
<dbReference type="AlphaFoldDB" id="X1RE43"/>
<comment type="caution">
    <text evidence="1">The sequence shown here is derived from an EMBL/GenBank/DDBJ whole genome shotgun (WGS) entry which is preliminary data.</text>
</comment>
<gene>
    <name evidence="1" type="ORF">S12H4_01261</name>
</gene>
<evidence type="ECO:0000313" key="1">
    <source>
        <dbReference type="EMBL" id="GAI61425.1"/>
    </source>
</evidence>
<protein>
    <submittedName>
        <fullName evidence="1">Uncharacterized protein</fullName>
    </submittedName>
</protein>
<proteinExistence type="predicted"/>